<dbReference type="GO" id="GO:0001868">
    <property type="term" value="P:regulation of complement activation, lectin pathway"/>
    <property type="evidence" value="ECO:0007669"/>
    <property type="project" value="UniProtKB-ARBA"/>
</dbReference>
<dbReference type="SUPFAM" id="SSF56219">
    <property type="entry name" value="DNase I-like"/>
    <property type="match status" value="1"/>
</dbReference>
<keyword evidence="6" id="KW-0106">Calcium</keyword>
<proteinExistence type="inferred from homology"/>
<keyword evidence="12" id="KW-1185">Reference proteome</keyword>
<evidence type="ECO:0000256" key="7">
    <source>
        <dbReference type="ARBA" id="ARBA00023157"/>
    </source>
</evidence>
<evidence type="ECO:0000259" key="10">
    <source>
        <dbReference type="SMART" id="SM00607"/>
    </source>
</evidence>
<evidence type="ECO:0000256" key="5">
    <source>
        <dbReference type="ARBA" id="ARBA00022734"/>
    </source>
</evidence>
<evidence type="ECO:0000313" key="11">
    <source>
        <dbReference type="EMBL" id="CAG2211548.1"/>
    </source>
</evidence>
<sequence length="827" mass="95418">MNEENVNTSQMLNTSRDVLYGQPEQSVTLENVYQLMLGMNERLTTIEKGMSQVNQMNRTLTNLLSKFTEMNSKVAEAECQIKNFKSKCDSNDGKMSQLKHDHTELNKEGISDFMDDFKVNHENNVKDVRSVKSSISKVANDLADNTLELRNEIKTVVNNAKQENENLQSTVIDLQCRSMKNNLVFTGLTETEGENTEEVIRDFIQQFLHVTHRIEFGNVHRFGYGAKPGRRGRPRPIVARFLYYKDLARSLSNTYRLKGKPFGVNQQFPDIIEQARKSLYPIMKQKRKEGHTVKLVRDILYVDGEMYNDQISEIEPTDSLTSQMRTPDHHQDRKRRRRISSTPNPYTNYLKTEQDVMIGTVYIPPENSTYKVPDSINIIEQEFLKFSANHESILLTGDFNSRTAANLDFYEITNTNHDTSDNFNIDFSNNLHKFHMLRIRNSCDKTKNHFGNLLLEMCRNNNLFILNGRVDGDKEGLFTCRQSSVVDYFICTYNLLSCVVNMSVLDFSALFSDVHSPLNCKLVFNSIDNIVECDDILINDLACHERKGFKKWDCEKEAEFLRNIDRNKIDQLNNDLTMLNTSILAQENINKIVESVNGLMLDSAEKVFGSFTYKRHEKKSNLAINGNATQSGVYDIYDASKALDGNSDQIWEGGSCTHTALQQKSAWWRLDLGDLAYINRIIIYYRQDKTDRLNGYYLYIANSSSQTHPISGHICYHHQYSLTNPHSIQNIVCNMTGRYIEFYNQRQAKKLSQNFRSRSLWCYVGRYGHRCEFPCSANCNYGTCSIWDGSCTSCKAGFIGKHCDQSKYNEAAIFLKEYRKEYMCLSE</sequence>
<evidence type="ECO:0000256" key="2">
    <source>
        <dbReference type="ARBA" id="ARBA00010147"/>
    </source>
</evidence>
<dbReference type="InterPro" id="IPR051941">
    <property type="entry name" value="BG_Antigen-Binding_Lectin"/>
</dbReference>
<evidence type="ECO:0000256" key="8">
    <source>
        <dbReference type="SAM" id="Coils"/>
    </source>
</evidence>
<dbReference type="Gene3D" id="3.30.70.1820">
    <property type="entry name" value="L1 transposable element, RRM domain"/>
    <property type="match status" value="1"/>
</dbReference>
<dbReference type="Pfam" id="PF22633">
    <property type="entry name" value="F5_F8_type_C_2"/>
    <property type="match status" value="1"/>
</dbReference>
<evidence type="ECO:0000313" key="12">
    <source>
        <dbReference type="Proteomes" id="UP000683360"/>
    </source>
</evidence>
<comment type="function">
    <text evidence="1">Acts as a defensive agent. Recognizes blood group fucosylated oligosaccharides including A, B, H and Lewis B-type antigens. Does not recognize Lewis A antigen and has low affinity for monovalent haptens.</text>
</comment>
<keyword evidence="7" id="KW-1015">Disulfide bond</keyword>
<keyword evidence="5" id="KW-0430">Lectin</keyword>
<organism evidence="11 12">
    <name type="scientific">Mytilus edulis</name>
    <name type="common">Blue mussel</name>
    <dbReference type="NCBI Taxonomy" id="6550"/>
    <lineage>
        <taxon>Eukaryota</taxon>
        <taxon>Metazoa</taxon>
        <taxon>Spiralia</taxon>
        <taxon>Lophotrochozoa</taxon>
        <taxon>Mollusca</taxon>
        <taxon>Bivalvia</taxon>
        <taxon>Autobranchia</taxon>
        <taxon>Pteriomorphia</taxon>
        <taxon>Mytilida</taxon>
        <taxon>Mytiloidea</taxon>
        <taxon>Mytilidae</taxon>
        <taxon>Mytilinae</taxon>
        <taxon>Mytilus</taxon>
    </lineage>
</organism>
<dbReference type="InterPro" id="IPR008979">
    <property type="entry name" value="Galactose-bd-like_sf"/>
</dbReference>
<keyword evidence="8" id="KW-0175">Coiled coil</keyword>
<evidence type="ECO:0000256" key="9">
    <source>
        <dbReference type="SAM" id="MobiDB-lite"/>
    </source>
</evidence>
<feature type="domain" description="Fucolectin tachylectin-4 pentraxin-1" evidence="10">
    <location>
        <begin position="619"/>
        <end position="754"/>
    </location>
</feature>
<evidence type="ECO:0000256" key="1">
    <source>
        <dbReference type="ARBA" id="ARBA00002219"/>
    </source>
</evidence>
<dbReference type="SUPFAM" id="SSF49785">
    <property type="entry name" value="Galactose-binding domain-like"/>
    <property type="match status" value="1"/>
</dbReference>
<evidence type="ECO:0000256" key="4">
    <source>
        <dbReference type="ARBA" id="ARBA00022723"/>
    </source>
</evidence>
<dbReference type="Proteomes" id="UP000683360">
    <property type="component" value="Unassembled WGS sequence"/>
</dbReference>
<feature type="region of interest" description="Disordered" evidence="9">
    <location>
        <begin position="313"/>
        <end position="346"/>
    </location>
</feature>
<dbReference type="InterPro" id="IPR006585">
    <property type="entry name" value="FTP1"/>
</dbReference>
<dbReference type="GO" id="GO:0046872">
    <property type="term" value="F:metal ion binding"/>
    <property type="evidence" value="ECO:0007669"/>
    <property type="project" value="UniProtKB-KW"/>
</dbReference>
<dbReference type="SMART" id="SM00607">
    <property type="entry name" value="FTP"/>
    <property type="match status" value="1"/>
</dbReference>
<dbReference type="PANTHER" id="PTHR45713:SF15">
    <property type="entry name" value="F5_8 TYPE C DOMAIN-CONTAINING PROTEIN"/>
    <property type="match status" value="1"/>
</dbReference>
<gene>
    <name evidence="11" type="ORF">MEDL_25493</name>
</gene>
<dbReference type="OrthoDB" id="6507515at2759"/>
<dbReference type="Gene3D" id="3.60.10.10">
    <property type="entry name" value="Endonuclease/exonuclease/phosphatase"/>
    <property type="match status" value="1"/>
</dbReference>
<name>A0A8S3RXH3_MYTED</name>
<keyword evidence="4" id="KW-0479">Metal-binding</keyword>
<reference evidence="11" key="1">
    <citation type="submission" date="2021-03" db="EMBL/GenBank/DDBJ databases">
        <authorList>
            <person name="Bekaert M."/>
        </authorList>
    </citation>
    <scope>NUCLEOTIDE SEQUENCE</scope>
</reference>
<dbReference type="PANTHER" id="PTHR45713">
    <property type="entry name" value="FTP DOMAIN-CONTAINING PROTEIN"/>
    <property type="match status" value="1"/>
</dbReference>
<dbReference type="GO" id="GO:0010185">
    <property type="term" value="P:regulation of cellular defense response"/>
    <property type="evidence" value="ECO:0007669"/>
    <property type="project" value="UniProtKB-ARBA"/>
</dbReference>
<dbReference type="AlphaFoldDB" id="A0A8S3RXH3"/>
<accession>A0A8S3RXH3</accession>
<evidence type="ECO:0000256" key="6">
    <source>
        <dbReference type="ARBA" id="ARBA00022837"/>
    </source>
</evidence>
<dbReference type="GO" id="GO:0042806">
    <property type="term" value="F:fucose binding"/>
    <property type="evidence" value="ECO:0007669"/>
    <property type="project" value="UniProtKB-ARBA"/>
</dbReference>
<comment type="subunit">
    <text evidence="3">Homotrimer.</text>
</comment>
<feature type="coiled-coil region" evidence="8">
    <location>
        <begin position="150"/>
        <end position="177"/>
    </location>
</feature>
<dbReference type="InterPro" id="IPR036691">
    <property type="entry name" value="Endo/exonu/phosph_ase_sf"/>
</dbReference>
<evidence type="ECO:0000256" key="3">
    <source>
        <dbReference type="ARBA" id="ARBA00011233"/>
    </source>
</evidence>
<comment type="caution">
    <text evidence="11">The sequence shown here is derived from an EMBL/GenBank/DDBJ whole genome shotgun (WGS) entry which is preliminary data.</text>
</comment>
<dbReference type="EMBL" id="CAJPWZ010001263">
    <property type="protein sequence ID" value="CAG2211548.1"/>
    <property type="molecule type" value="Genomic_DNA"/>
</dbReference>
<dbReference type="Gene3D" id="2.60.120.260">
    <property type="entry name" value="Galactose-binding domain-like"/>
    <property type="match status" value="1"/>
</dbReference>
<protein>
    <recommendedName>
        <fullName evidence="10">Fucolectin tachylectin-4 pentraxin-1 domain-containing protein</fullName>
    </recommendedName>
</protein>
<comment type="similarity">
    <text evidence="2">Belongs to the fucolectin family.</text>
</comment>